<evidence type="ECO:0000313" key="4">
    <source>
        <dbReference type="EMBL" id="MPY39755.1"/>
    </source>
</evidence>
<dbReference type="Pfam" id="PF03372">
    <property type="entry name" value="Exo_endo_phos"/>
    <property type="match status" value="1"/>
</dbReference>
<dbReference type="GO" id="GO:0016020">
    <property type="term" value="C:membrane"/>
    <property type="evidence" value="ECO:0007669"/>
    <property type="project" value="GOC"/>
</dbReference>
<accession>A0A5N8W0R6</accession>
<dbReference type="EMBL" id="VJZE01000030">
    <property type="protein sequence ID" value="MPY39755.1"/>
    <property type="molecule type" value="Genomic_DNA"/>
</dbReference>
<keyword evidence="2" id="KW-0732">Signal</keyword>
<dbReference type="InterPro" id="IPR036691">
    <property type="entry name" value="Endo/exonu/phosph_ase_sf"/>
</dbReference>
<dbReference type="GO" id="GO:0004527">
    <property type="term" value="F:exonuclease activity"/>
    <property type="evidence" value="ECO:0007669"/>
    <property type="project" value="UniProtKB-KW"/>
</dbReference>
<dbReference type="GO" id="GO:0006506">
    <property type="term" value="P:GPI anchor biosynthetic process"/>
    <property type="evidence" value="ECO:0007669"/>
    <property type="project" value="TreeGrafter"/>
</dbReference>
<dbReference type="OrthoDB" id="155529at2"/>
<feature type="domain" description="Endonuclease/exonuclease/phosphatase" evidence="3">
    <location>
        <begin position="50"/>
        <end position="269"/>
    </location>
</feature>
<dbReference type="Gene3D" id="3.60.10.10">
    <property type="entry name" value="Endonuclease/exonuclease/phosphatase"/>
    <property type="match status" value="1"/>
</dbReference>
<feature type="region of interest" description="Disordered" evidence="1">
    <location>
        <begin position="270"/>
        <end position="333"/>
    </location>
</feature>
<reference evidence="4 5" key="1">
    <citation type="submission" date="2019-07" db="EMBL/GenBank/DDBJ databases">
        <title>New species of Amycolatopsis and Streptomyces.</title>
        <authorList>
            <person name="Duangmal K."/>
            <person name="Teo W.F.A."/>
            <person name="Lipun K."/>
        </authorList>
    </citation>
    <scope>NUCLEOTIDE SEQUENCE [LARGE SCALE GENOMIC DNA]</scope>
    <source>
        <strain evidence="4 5">TISTR 2346</strain>
    </source>
</reference>
<evidence type="ECO:0000313" key="5">
    <source>
        <dbReference type="Proteomes" id="UP000326979"/>
    </source>
</evidence>
<organism evidence="4 5">
    <name type="scientific">Streptomyces phyllanthi</name>
    <dbReference type="NCBI Taxonomy" id="1803180"/>
    <lineage>
        <taxon>Bacteria</taxon>
        <taxon>Bacillati</taxon>
        <taxon>Actinomycetota</taxon>
        <taxon>Actinomycetes</taxon>
        <taxon>Kitasatosporales</taxon>
        <taxon>Streptomycetaceae</taxon>
        <taxon>Streptomyces</taxon>
    </lineage>
</organism>
<dbReference type="InterPro" id="IPR005135">
    <property type="entry name" value="Endo/exonuclease/phosphatase"/>
</dbReference>
<feature type="compositionally biased region" description="Acidic residues" evidence="1">
    <location>
        <begin position="277"/>
        <end position="286"/>
    </location>
</feature>
<evidence type="ECO:0000256" key="1">
    <source>
        <dbReference type="SAM" id="MobiDB-lite"/>
    </source>
</evidence>
<sequence length="333" mass="35836">MVLVRGTRLLAGAMTVACMVLVGPSAPSGALSARSLPVEAVRDVMSNRVMTWNICNPCEVSNVDRAAEIAAYAPQVIGLQEACVRDVERIRAYLESLHGLVYHVEYGMVLRDWGRCGGVPWNPGAFGQAVLSAAPMTDVVNVEYPDGGSEDRGYMAVTTTVGGRPVRVFDTHLAHRRQEAVRADQIGVLAADVAQHDRAIVFGDFNAAPDAPELTGMWALAADTDPQCHPSPTGTCKPTTDWQSKFDYIFLRGIAPLEHHVHPTPYSDHHLLHTDLDPDSDAEPDAESTTRRERTAAPMTSTPARSMAATVSDTGPKTTPLSDQRSDGRTVAG</sequence>
<protein>
    <submittedName>
        <fullName evidence="4">Endonuclease/exonuclease/phosphatase family protein</fullName>
    </submittedName>
</protein>
<dbReference type="SUPFAM" id="SSF56219">
    <property type="entry name" value="DNase I-like"/>
    <property type="match status" value="1"/>
</dbReference>
<feature type="chain" id="PRO_5038821138" evidence="2">
    <location>
        <begin position="23"/>
        <end position="333"/>
    </location>
</feature>
<dbReference type="PANTHER" id="PTHR14859:SF15">
    <property type="entry name" value="ENDONUCLEASE_EXONUCLEASE_PHOSPHATASE DOMAIN-CONTAINING PROTEIN"/>
    <property type="match status" value="1"/>
</dbReference>
<gene>
    <name evidence="4" type="ORF">FNH04_07435</name>
</gene>
<keyword evidence="5" id="KW-1185">Reference proteome</keyword>
<dbReference type="PANTHER" id="PTHR14859">
    <property type="entry name" value="CALCOFLUOR WHITE HYPERSENSITIVE PROTEIN PRECURSOR"/>
    <property type="match status" value="1"/>
</dbReference>
<dbReference type="GO" id="GO:0004519">
    <property type="term" value="F:endonuclease activity"/>
    <property type="evidence" value="ECO:0007669"/>
    <property type="project" value="UniProtKB-KW"/>
</dbReference>
<feature type="compositionally biased region" description="Basic and acidic residues" evidence="1">
    <location>
        <begin position="324"/>
        <end position="333"/>
    </location>
</feature>
<keyword evidence="4" id="KW-0255">Endonuclease</keyword>
<feature type="compositionally biased region" description="Polar residues" evidence="1">
    <location>
        <begin position="298"/>
        <end position="323"/>
    </location>
</feature>
<dbReference type="AlphaFoldDB" id="A0A5N8W0R6"/>
<dbReference type="Proteomes" id="UP000326979">
    <property type="component" value="Unassembled WGS sequence"/>
</dbReference>
<keyword evidence="4" id="KW-0378">Hydrolase</keyword>
<keyword evidence="4" id="KW-0540">Nuclease</keyword>
<keyword evidence="4" id="KW-0269">Exonuclease</keyword>
<evidence type="ECO:0000256" key="2">
    <source>
        <dbReference type="SAM" id="SignalP"/>
    </source>
</evidence>
<dbReference type="InterPro" id="IPR051916">
    <property type="entry name" value="GPI-anchor_lipid_remodeler"/>
</dbReference>
<feature type="signal peptide" evidence="2">
    <location>
        <begin position="1"/>
        <end position="22"/>
    </location>
</feature>
<comment type="caution">
    <text evidence="4">The sequence shown here is derived from an EMBL/GenBank/DDBJ whole genome shotgun (WGS) entry which is preliminary data.</text>
</comment>
<proteinExistence type="predicted"/>
<evidence type="ECO:0000259" key="3">
    <source>
        <dbReference type="Pfam" id="PF03372"/>
    </source>
</evidence>
<name>A0A5N8W0R6_9ACTN</name>